<evidence type="ECO:0000313" key="12">
    <source>
        <dbReference type="Proteomes" id="UP000437068"/>
    </source>
</evidence>
<dbReference type="EMBL" id="QXGD01000213">
    <property type="protein sequence ID" value="KAE9247540.1"/>
    <property type="molecule type" value="Genomic_DNA"/>
</dbReference>
<dbReference type="AlphaFoldDB" id="A0A6A3LWR7"/>
<keyword evidence="11" id="KW-1185">Reference proteome</keyword>
<dbReference type="Proteomes" id="UP000460718">
    <property type="component" value="Unassembled WGS sequence"/>
</dbReference>
<evidence type="ECO:0000313" key="11">
    <source>
        <dbReference type="Proteomes" id="UP000433483"/>
    </source>
</evidence>
<gene>
    <name evidence="8" type="ORF">PF001_g4771</name>
    <name evidence="7" type="ORF">PF002_g6222</name>
    <name evidence="6" type="ORF">PF004_g4609</name>
    <name evidence="5" type="ORF">PF005_g5490</name>
    <name evidence="4" type="ORF">PF006_g4675</name>
    <name evidence="9" type="ORF">PF008_g3428</name>
    <name evidence="1" type="ORF">PF009_g6015</name>
    <name evidence="3" type="ORF">PF010_g4929</name>
    <name evidence="2" type="ORF">PF011_g4471</name>
</gene>
<organism evidence="2 15">
    <name type="scientific">Phytophthora fragariae</name>
    <dbReference type="NCBI Taxonomy" id="53985"/>
    <lineage>
        <taxon>Eukaryota</taxon>
        <taxon>Sar</taxon>
        <taxon>Stramenopiles</taxon>
        <taxon>Oomycota</taxon>
        <taxon>Peronosporomycetes</taxon>
        <taxon>Peronosporales</taxon>
        <taxon>Peronosporaceae</taxon>
        <taxon>Phytophthora</taxon>
    </lineage>
</organism>
<dbReference type="EMBL" id="QXGC01000161">
    <property type="protein sequence ID" value="KAE9246859.1"/>
    <property type="molecule type" value="Genomic_DNA"/>
</dbReference>
<dbReference type="Proteomes" id="UP000488956">
    <property type="component" value="Unassembled WGS sequence"/>
</dbReference>
<evidence type="ECO:0000313" key="6">
    <source>
        <dbReference type="EMBL" id="KAE9246859.1"/>
    </source>
</evidence>
<protein>
    <submittedName>
        <fullName evidence="2">Uncharacterized protein</fullName>
    </submittedName>
</protein>
<evidence type="ECO:0000313" key="3">
    <source>
        <dbReference type="EMBL" id="KAE9127387.1"/>
    </source>
</evidence>
<reference evidence="15 16" key="1">
    <citation type="submission" date="2018-09" db="EMBL/GenBank/DDBJ databases">
        <title>Genomic investigation of the strawberry pathogen Phytophthora fragariae indicates pathogenicity is determined by transcriptional variation in three key races.</title>
        <authorList>
            <person name="Adams T.M."/>
            <person name="Armitage A.D."/>
            <person name="Sobczyk M.K."/>
            <person name="Bates H.J."/>
            <person name="Dunwell J.M."/>
            <person name="Nellist C.F."/>
            <person name="Harrison R.J."/>
        </authorList>
    </citation>
    <scope>NUCLEOTIDE SEQUENCE [LARGE SCALE GENOMIC DNA]</scope>
    <source>
        <strain evidence="8 12">A4</strain>
        <strain evidence="7 13">BC-1</strain>
        <strain evidence="6 16">BC-23</strain>
        <strain evidence="5 11">NOV-27</strain>
        <strain evidence="4 14">NOV-5</strain>
        <strain evidence="9 17">NOV-77</strain>
        <strain evidence="1 10">NOV-9</strain>
        <strain evidence="3 18">ONT-3</strain>
        <strain evidence="2 15">SCRP245</strain>
    </source>
</reference>
<evidence type="ECO:0000313" key="2">
    <source>
        <dbReference type="EMBL" id="KAE9022435.1"/>
    </source>
</evidence>
<dbReference type="Proteomes" id="UP000440732">
    <property type="component" value="Unassembled WGS sequence"/>
</dbReference>
<dbReference type="EMBL" id="QXFX01000176">
    <property type="protein sequence ID" value="KAE9127387.1"/>
    <property type="molecule type" value="Genomic_DNA"/>
</dbReference>
<dbReference type="Proteomes" id="UP000486351">
    <property type="component" value="Unassembled WGS sequence"/>
</dbReference>
<evidence type="ECO:0000313" key="13">
    <source>
        <dbReference type="Proteomes" id="UP000440367"/>
    </source>
</evidence>
<dbReference type="EMBL" id="QXGB01000191">
    <property type="protein sequence ID" value="KAE9225529.1"/>
    <property type="molecule type" value="Genomic_DNA"/>
</dbReference>
<accession>A0A6A3LWR7</accession>
<dbReference type="Proteomes" id="UP000433483">
    <property type="component" value="Unassembled WGS sequence"/>
</dbReference>
<evidence type="ECO:0000313" key="14">
    <source>
        <dbReference type="Proteomes" id="UP000440732"/>
    </source>
</evidence>
<name>A0A6A3LWR7_9STRA</name>
<evidence type="ECO:0000313" key="17">
    <source>
        <dbReference type="Proteomes" id="UP000486351"/>
    </source>
</evidence>
<dbReference type="EMBL" id="QXGE01000168">
    <property type="protein sequence ID" value="KAE9321723.1"/>
    <property type="molecule type" value="Genomic_DNA"/>
</dbReference>
<evidence type="ECO:0000313" key="16">
    <source>
        <dbReference type="Proteomes" id="UP000476176"/>
    </source>
</evidence>
<dbReference type="EMBL" id="QXFY01000105">
    <property type="protein sequence ID" value="KAE9356864.1"/>
    <property type="molecule type" value="Genomic_DNA"/>
</dbReference>
<evidence type="ECO:0000313" key="4">
    <source>
        <dbReference type="EMBL" id="KAE9150972.1"/>
    </source>
</evidence>
<evidence type="ECO:0000313" key="10">
    <source>
        <dbReference type="Proteomes" id="UP000429523"/>
    </source>
</evidence>
<evidence type="ECO:0000313" key="9">
    <source>
        <dbReference type="EMBL" id="KAE9356864.1"/>
    </source>
</evidence>
<evidence type="ECO:0000313" key="5">
    <source>
        <dbReference type="EMBL" id="KAE9225529.1"/>
    </source>
</evidence>
<evidence type="ECO:0000313" key="7">
    <source>
        <dbReference type="EMBL" id="KAE9247540.1"/>
    </source>
</evidence>
<evidence type="ECO:0000313" key="8">
    <source>
        <dbReference type="EMBL" id="KAE9321723.1"/>
    </source>
</evidence>
<comment type="caution">
    <text evidence="2">The sequence shown here is derived from an EMBL/GenBank/DDBJ whole genome shotgun (WGS) entry which is preliminary data.</text>
</comment>
<dbReference type="EMBL" id="QXFW01000162">
    <property type="protein sequence ID" value="KAE9022435.1"/>
    <property type="molecule type" value="Genomic_DNA"/>
</dbReference>
<proteinExistence type="predicted"/>
<evidence type="ECO:0000313" key="1">
    <source>
        <dbReference type="EMBL" id="KAE8944322.1"/>
    </source>
</evidence>
<evidence type="ECO:0000313" key="18">
    <source>
        <dbReference type="Proteomes" id="UP000488956"/>
    </source>
</evidence>
<dbReference type="Proteomes" id="UP000437068">
    <property type="component" value="Unassembled WGS sequence"/>
</dbReference>
<sequence>MTHVDLAEWAAITFNLSGKLGRSTIGNILRNAPCIGCRVYGDGKRRKPFVRLSEIVMCATQMGL</sequence>
<dbReference type="EMBL" id="QXGA01000166">
    <property type="protein sequence ID" value="KAE9150972.1"/>
    <property type="molecule type" value="Genomic_DNA"/>
</dbReference>
<dbReference type="Proteomes" id="UP000440367">
    <property type="component" value="Unassembled WGS sequence"/>
</dbReference>
<dbReference type="EMBL" id="QXGF01000210">
    <property type="protein sequence ID" value="KAE8944322.1"/>
    <property type="molecule type" value="Genomic_DNA"/>
</dbReference>
<evidence type="ECO:0000313" key="15">
    <source>
        <dbReference type="Proteomes" id="UP000460718"/>
    </source>
</evidence>
<dbReference type="Proteomes" id="UP000429523">
    <property type="component" value="Unassembled WGS sequence"/>
</dbReference>
<dbReference type="Proteomes" id="UP000476176">
    <property type="component" value="Unassembled WGS sequence"/>
</dbReference>